<comment type="similarity">
    <text evidence="1">Belongs to the glycosyl hydrolase 39 family.</text>
</comment>
<evidence type="ECO:0000256" key="4">
    <source>
        <dbReference type="PIRSR" id="PIRSR600514-1"/>
    </source>
</evidence>
<dbReference type="Gene3D" id="2.60.40.1500">
    <property type="entry name" value="Glycosyl hydrolase domain, family 39"/>
    <property type="match status" value="1"/>
</dbReference>
<gene>
    <name evidence="7" type="ORF">E5A74_02485</name>
</gene>
<dbReference type="SUPFAM" id="SSF51445">
    <property type="entry name" value="(Trans)glycosidases"/>
    <property type="match status" value="1"/>
</dbReference>
<dbReference type="OrthoDB" id="9815836at2"/>
<dbReference type="Gene3D" id="3.20.20.80">
    <property type="entry name" value="Glycosidases"/>
    <property type="match status" value="1"/>
</dbReference>
<feature type="signal peptide" evidence="5">
    <location>
        <begin position="1"/>
        <end position="26"/>
    </location>
</feature>
<dbReference type="InterPro" id="IPR000514">
    <property type="entry name" value="Glyco_hydro_39"/>
</dbReference>
<dbReference type="AlphaFoldDB" id="A0A4S1WRN7"/>
<dbReference type="Proteomes" id="UP000309848">
    <property type="component" value="Unassembled WGS sequence"/>
</dbReference>
<evidence type="ECO:0000313" key="8">
    <source>
        <dbReference type="Proteomes" id="UP000309848"/>
    </source>
</evidence>
<dbReference type="InterPro" id="IPR017853">
    <property type="entry name" value="GH"/>
</dbReference>
<evidence type="ECO:0000313" key="7">
    <source>
        <dbReference type="EMBL" id="TGX46059.1"/>
    </source>
</evidence>
<dbReference type="SUPFAM" id="SSF51011">
    <property type="entry name" value="Glycosyl hydrolase domain"/>
    <property type="match status" value="1"/>
</dbReference>
<organism evidence="7 8">
    <name type="scientific">Sphingomonas naasensis</name>
    <dbReference type="NCBI Taxonomy" id="1344951"/>
    <lineage>
        <taxon>Bacteria</taxon>
        <taxon>Pseudomonadati</taxon>
        <taxon>Pseudomonadota</taxon>
        <taxon>Alphaproteobacteria</taxon>
        <taxon>Sphingomonadales</taxon>
        <taxon>Sphingomonadaceae</taxon>
        <taxon>Sphingomonas</taxon>
    </lineage>
</organism>
<protein>
    <submittedName>
        <fullName evidence="7">Beta-xylosidase</fullName>
    </submittedName>
</protein>
<dbReference type="GO" id="GO:0005975">
    <property type="term" value="P:carbohydrate metabolic process"/>
    <property type="evidence" value="ECO:0007669"/>
    <property type="project" value="InterPro"/>
</dbReference>
<dbReference type="InterPro" id="IPR051923">
    <property type="entry name" value="Glycosyl_Hydrolase_39"/>
</dbReference>
<dbReference type="GO" id="GO:0004553">
    <property type="term" value="F:hydrolase activity, hydrolyzing O-glycosyl compounds"/>
    <property type="evidence" value="ECO:0007669"/>
    <property type="project" value="InterPro"/>
</dbReference>
<evidence type="ECO:0000256" key="5">
    <source>
        <dbReference type="SAM" id="SignalP"/>
    </source>
</evidence>
<proteinExistence type="inferred from homology"/>
<keyword evidence="5" id="KW-0732">Signal</keyword>
<dbReference type="RefSeq" id="WP_135982498.1">
    <property type="nucleotide sequence ID" value="NZ_SRXU01000001.1"/>
</dbReference>
<feature type="active site" description="Proton donor" evidence="4">
    <location>
        <position position="190"/>
    </location>
</feature>
<evidence type="ECO:0000256" key="1">
    <source>
        <dbReference type="ARBA" id="ARBA00008875"/>
    </source>
</evidence>
<dbReference type="InterPro" id="IPR049165">
    <property type="entry name" value="GH39_as"/>
</dbReference>
<feature type="chain" id="PRO_5020309163" evidence="5">
    <location>
        <begin position="27"/>
        <end position="534"/>
    </location>
</feature>
<accession>A0A4S1WRN7</accession>
<feature type="domain" description="Glycosyl hydrolases family 39 N-terminal catalytic" evidence="6">
    <location>
        <begin position="37"/>
        <end position="500"/>
    </location>
</feature>
<reference evidence="7 8" key="1">
    <citation type="submission" date="2019-04" db="EMBL/GenBank/DDBJ databases">
        <title>Sphingomonas psychrotolerans sp. nov., isolated from soil in the Tianshan Mountains, Xinjiang, China.</title>
        <authorList>
            <person name="Luo Y."/>
            <person name="Sheng H."/>
        </authorList>
    </citation>
    <scope>NUCLEOTIDE SEQUENCE [LARGE SCALE GENOMIC DNA]</scope>
    <source>
        <strain evidence="7 8">KIS18-15</strain>
    </source>
</reference>
<name>A0A4S1WRN7_9SPHN</name>
<dbReference type="Pfam" id="PF01229">
    <property type="entry name" value="Glyco_hydro_39"/>
    <property type="match status" value="1"/>
</dbReference>
<sequence>MSISVRALRALAAIALACLPAPAAFAAPKGPPTAERRIDIDLRKAAGPLDRPFNLSVGSDYPGTLIRPESLAQLKIAVDELGFRYVRFHAIFHDVFRTVRVENGKTIYDWTKIDQLYDALLGMGIKPFVELGFTPEAMASSPQTIFFWKGNTSHPEPKAWRALVDAFVRHLRSRYGEAEVRSWYFEVWNEPNLDGFWERADQRAYFDLYEASARAIKAIDPQLRVGGPATAGAAWVPEFLDFAATRGLSVDFVATHTYGVDGGFLDEKGQDDNRLSTNPDAVVGDVRRVRQQIAASKFPRLPLFFTEWSASYNPRDPVHDSYISAAYILTKLKATRDLAQGMSYWTFSDLFEEAGPPPTPFHGGFGLINREGIRKPAFFAYKYLNLLRGREVPTADPQSWIGSAEGRTAVLLWDWQQPKQALSNRPFFTRLLPAQKTRPAKLRFAGLAPGSYRVTVRRTGFKANDAHSRYLEMGSPASLSAAQLAELRGLTRDLPETRATVRVGKAGSYMLRVPMRTNDVVLALIEPLARSGRK</sequence>
<keyword evidence="2" id="KW-0378">Hydrolase</keyword>
<evidence type="ECO:0000256" key="2">
    <source>
        <dbReference type="ARBA" id="ARBA00022801"/>
    </source>
</evidence>
<keyword evidence="8" id="KW-1185">Reference proteome</keyword>
<evidence type="ECO:0000259" key="6">
    <source>
        <dbReference type="Pfam" id="PF01229"/>
    </source>
</evidence>
<keyword evidence="3" id="KW-0326">Glycosidase</keyword>
<comment type="caution">
    <text evidence="7">The sequence shown here is derived from an EMBL/GenBank/DDBJ whole genome shotgun (WGS) entry which is preliminary data.</text>
</comment>
<dbReference type="InterPro" id="IPR049166">
    <property type="entry name" value="GH39_cat"/>
</dbReference>
<evidence type="ECO:0000256" key="3">
    <source>
        <dbReference type="ARBA" id="ARBA00023295"/>
    </source>
</evidence>
<dbReference type="PANTHER" id="PTHR12631:SF10">
    <property type="entry name" value="BETA-XYLOSIDASE-LIKE PROTEIN-RELATED"/>
    <property type="match status" value="1"/>
</dbReference>
<dbReference type="PROSITE" id="PS01027">
    <property type="entry name" value="GLYCOSYL_HYDROL_F39"/>
    <property type="match status" value="1"/>
</dbReference>
<dbReference type="PANTHER" id="PTHR12631">
    <property type="entry name" value="ALPHA-L-IDURONIDASE"/>
    <property type="match status" value="1"/>
</dbReference>
<dbReference type="PRINTS" id="PR00745">
    <property type="entry name" value="GLHYDRLASE39"/>
</dbReference>
<dbReference type="EMBL" id="SRXU01000001">
    <property type="protein sequence ID" value="TGX46059.1"/>
    <property type="molecule type" value="Genomic_DNA"/>
</dbReference>